<accession>X1NCJ4</accession>
<dbReference type="InterPro" id="IPR002931">
    <property type="entry name" value="Transglutaminase-like"/>
</dbReference>
<proteinExistence type="predicted"/>
<dbReference type="AlphaFoldDB" id="X1NCJ4"/>
<evidence type="ECO:0000259" key="2">
    <source>
        <dbReference type="Pfam" id="PF01841"/>
    </source>
</evidence>
<reference evidence="3" key="1">
    <citation type="journal article" date="2014" name="Front. Microbiol.">
        <title>High frequency of phylogenetically diverse reductive dehalogenase-homologous genes in deep subseafloor sedimentary metagenomes.</title>
        <authorList>
            <person name="Kawai M."/>
            <person name="Futagami T."/>
            <person name="Toyoda A."/>
            <person name="Takaki Y."/>
            <person name="Nishi S."/>
            <person name="Hori S."/>
            <person name="Arai W."/>
            <person name="Tsubouchi T."/>
            <person name="Morono Y."/>
            <person name="Uchiyama I."/>
            <person name="Ito T."/>
            <person name="Fujiyama A."/>
            <person name="Inagaki F."/>
            <person name="Takami H."/>
        </authorList>
    </citation>
    <scope>NUCLEOTIDE SEQUENCE</scope>
    <source>
        <strain evidence="3">Expedition CK06-06</strain>
    </source>
</reference>
<organism evidence="3">
    <name type="scientific">marine sediment metagenome</name>
    <dbReference type="NCBI Taxonomy" id="412755"/>
    <lineage>
        <taxon>unclassified sequences</taxon>
        <taxon>metagenomes</taxon>
        <taxon>ecological metagenomes</taxon>
    </lineage>
</organism>
<sequence>GKMEDTLHHIPSPLKGKSSTLIPSPLKGEGKGEGDSLSQTPEIQFTQEIIALAQSLGHSPAKIYTYVRDNFSYEPYFGSLKGAQKTLFDKQGNDIDLASLLIALFRVSDIPCEYVNGVAQVPIEKAMEWVKTNNPGLAALGFTRRGIPAQTIIQGGQITGLLINHTWVNAYVDYTPGRGIKNTPGNTWIELDPSFKSFEFTEARDLAAEIGIDPEALRQQILNNSIITEHYATLIPDSLIQTQLADWQNLINAYAQANNLLPEDVFARQNIITEDLELLPA</sequence>
<feature type="non-terminal residue" evidence="3">
    <location>
        <position position="281"/>
    </location>
</feature>
<name>X1NCJ4_9ZZZZ</name>
<dbReference type="EMBL" id="BARV01017840">
    <property type="protein sequence ID" value="GAI27901.1"/>
    <property type="molecule type" value="Genomic_DNA"/>
</dbReference>
<comment type="caution">
    <text evidence="3">The sequence shown here is derived from an EMBL/GenBank/DDBJ whole genome shotgun (WGS) entry which is preliminary data.</text>
</comment>
<evidence type="ECO:0000256" key="1">
    <source>
        <dbReference type="SAM" id="MobiDB-lite"/>
    </source>
</evidence>
<dbReference type="Pfam" id="PF01841">
    <property type="entry name" value="Transglut_core"/>
    <property type="match status" value="1"/>
</dbReference>
<dbReference type="SUPFAM" id="SSF54001">
    <property type="entry name" value="Cysteine proteinases"/>
    <property type="match status" value="1"/>
</dbReference>
<feature type="domain" description="Transglutaminase-like" evidence="2">
    <location>
        <begin position="44"/>
        <end position="193"/>
    </location>
</feature>
<gene>
    <name evidence="3" type="ORF">S06H3_30307</name>
</gene>
<feature type="region of interest" description="Disordered" evidence="1">
    <location>
        <begin position="1"/>
        <end position="38"/>
    </location>
</feature>
<dbReference type="Gene3D" id="3.10.620.30">
    <property type="match status" value="1"/>
</dbReference>
<feature type="non-terminal residue" evidence="3">
    <location>
        <position position="1"/>
    </location>
</feature>
<dbReference type="InterPro" id="IPR038765">
    <property type="entry name" value="Papain-like_cys_pep_sf"/>
</dbReference>
<protein>
    <recommendedName>
        <fullName evidence="2">Transglutaminase-like domain-containing protein</fullName>
    </recommendedName>
</protein>
<evidence type="ECO:0000313" key="3">
    <source>
        <dbReference type="EMBL" id="GAI27901.1"/>
    </source>
</evidence>